<evidence type="ECO:0000313" key="2">
    <source>
        <dbReference type="Proteomes" id="UP000188605"/>
    </source>
</evidence>
<organism evidence="1 2">
    <name type="scientific">Candidatus Epulonipiscium fishelsonii</name>
    <dbReference type="NCBI Taxonomy" id="77094"/>
    <lineage>
        <taxon>Bacteria</taxon>
        <taxon>Bacillati</taxon>
        <taxon>Bacillota</taxon>
        <taxon>Clostridia</taxon>
        <taxon>Lachnospirales</taxon>
        <taxon>Lachnospiraceae</taxon>
        <taxon>Candidatus Epulonipiscium</taxon>
    </lineage>
</organism>
<dbReference type="Proteomes" id="UP000188605">
    <property type="component" value="Unassembled WGS sequence"/>
</dbReference>
<keyword evidence="2" id="KW-1185">Reference proteome</keyword>
<gene>
    <name evidence="1" type="ORF">AN396_08005</name>
</gene>
<comment type="caution">
    <text evidence="1">The sequence shown here is derived from an EMBL/GenBank/DDBJ whole genome shotgun (WGS) entry which is preliminary data.</text>
</comment>
<name>A0ACC8XAX9_9FIRM</name>
<sequence length="311" mass="35188">MVSKVIPILLLFLLGVWIKHINFISKEGMKAIKKWAASLALPVVLFKTFIYIKLEKEYFIVVILMYILFTTLMLVGALLNRIPQLRQNLNQYMATAFSFGLIGLPLFEIIHGQENMGIFTIIGLGHELFVWTIYYGSIRMASTGETFSLKEVLKVLKSPLIISVFLGLTFNILNVPVLLKENELWLGFMETVEYISLTATPLILVALGYGMEIQPIYLKKSIPLILTRFIATVIVGIPFKFITELFIGPSILFDVSYISFLLLPPIFSLPMLFGENVDDEDISVLTNAISIFTVFSLIIFIAYSFYAVNIL</sequence>
<protein>
    <submittedName>
        <fullName evidence="1">Uncharacterized protein</fullName>
    </submittedName>
</protein>
<reference evidence="1" key="1">
    <citation type="submission" date="2016-08" db="EMBL/GenBank/DDBJ databases">
        <authorList>
            <person name="Ngugi D.K."/>
            <person name="Miyake S."/>
            <person name="Stingl U."/>
        </authorList>
    </citation>
    <scope>NUCLEOTIDE SEQUENCE</scope>
    <source>
        <strain evidence="1">SCG-B11WGA-EpuloA1</strain>
    </source>
</reference>
<proteinExistence type="predicted"/>
<evidence type="ECO:0000313" key="1">
    <source>
        <dbReference type="EMBL" id="ONI39575.1"/>
    </source>
</evidence>
<accession>A0ACC8XAX9</accession>
<dbReference type="EMBL" id="LJDB01000063">
    <property type="protein sequence ID" value="ONI39575.1"/>
    <property type="molecule type" value="Genomic_DNA"/>
</dbReference>